<feature type="compositionally biased region" description="Basic and acidic residues" evidence="1">
    <location>
        <begin position="228"/>
        <end position="241"/>
    </location>
</feature>
<protein>
    <submittedName>
        <fullName evidence="2">Uncharacterized protein</fullName>
    </submittedName>
</protein>
<evidence type="ECO:0000313" key="3">
    <source>
        <dbReference type="Proteomes" id="UP000193144"/>
    </source>
</evidence>
<sequence>MSAQNRNSGVRNLRAMFETQSAASSPEPRNRSPANTDDRPVSTNKIRASFVAVGPSTPVAKDKDAGASKGTGDDVNSTTAQHREGLSIGNETSEETVAELKKAVTEEKEERKKSDTVAETVPEQAVASRESSQPAPPIRESSPEEMPNLGSIMKGADFPEPQAAKEEEPQVEEPHLEEPHVEEPQVEEPEAQAPAIEPEVPKVEEPEAQAPIEPEVEEPAPPSVEPVTPKEEEPKQEEVKVPEPIAQVPEPEPAKEEELQVEEHVAEVEPQPEPESEPKPTVAAEPVAAEPKKTPADNQDKPVSGAQEEVSLKLADPKDEVTVSGGEALPPPTEKLPSADTSKVAPAAIAKKSPAPSKEPAKAHPPAQASKAHPPATTSKTHASATTSKAHPPAAAAKSHPPAAATKSHAPAPAPAAKSSRSSLRPSAASTTTAATASAPAKAKTPVAEQKKPIAPKTTAPPPKDSTKTSPGGFKKPRPKSPTRPVRLPSHLTAPTASSAAKHDEEAASKLGRKPSTTARPSAAKTAPPARNQHSRASLAPSTAPAKRPDSRASTRGAPDEGFLARMMRPTAASAKKTLEKPASPPRKGASGKAPVKAKSGQEGAIAKGKKKVEEVATKAKEALATNGHGSSSQQEENSGRADSEAPNGATGETQNEDAQPERESTPSEQVESSAVELQTPNFGEGQAIR</sequence>
<feature type="compositionally biased region" description="Low complexity" evidence="1">
    <location>
        <begin position="374"/>
        <end position="446"/>
    </location>
</feature>
<feature type="region of interest" description="Disordered" evidence="1">
    <location>
        <begin position="1"/>
        <end position="690"/>
    </location>
</feature>
<organism evidence="2 3">
    <name type="scientific">Clohesyomyces aquaticus</name>
    <dbReference type="NCBI Taxonomy" id="1231657"/>
    <lineage>
        <taxon>Eukaryota</taxon>
        <taxon>Fungi</taxon>
        <taxon>Dikarya</taxon>
        <taxon>Ascomycota</taxon>
        <taxon>Pezizomycotina</taxon>
        <taxon>Dothideomycetes</taxon>
        <taxon>Pleosporomycetidae</taxon>
        <taxon>Pleosporales</taxon>
        <taxon>Lindgomycetaceae</taxon>
        <taxon>Clohesyomyces</taxon>
    </lineage>
</organism>
<comment type="caution">
    <text evidence="2">The sequence shown here is derived from an EMBL/GenBank/DDBJ whole genome shotgun (WGS) entry which is preliminary data.</text>
</comment>
<gene>
    <name evidence="2" type="ORF">BCR34DRAFT_620845</name>
</gene>
<dbReference type="OrthoDB" id="3600083at2759"/>
<feature type="compositionally biased region" description="Low complexity" evidence="1">
    <location>
        <begin position="279"/>
        <end position="289"/>
    </location>
</feature>
<evidence type="ECO:0000313" key="2">
    <source>
        <dbReference type="EMBL" id="ORY19859.1"/>
    </source>
</evidence>
<reference evidence="2 3" key="1">
    <citation type="submission" date="2016-07" db="EMBL/GenBank/DDBJ databases">
        <title>Pervasive Adenine N6-methylation of Active Genes in Fungi.</title>
        <authorList>
            <consortium name="DOE Joint Genome Institute"/>
            <person name="Mondo S.J."/>
            <person name="Dannebaum R.O."/>
            <person name="Kuo R.C."/>
            <person name="Labutti K."/>
            <person name="Haridas S."/>
            <person name="Kuo A."/>
            <person name="Salamov A."/>
            <person name="Ahrendt S.R."/>
            <person name="Lipzen A."/>
            <person name="Sullivan W."/>
            <person name="Andreopoulos W.B."/>
            <person name="Clum A."/>
            <person name="Lindquist E."/>
            <person name="Daum C."/>
            <person name="Ramamoorthy G.K."/>
            <person name="Gryganskyi A."/>
            <person name="Culley D."/>
            <person name="Magnuson J.K."/>
            <person name="James T.Y."/>
            <person name="O'Malley M.A."/>
            <person name="Stajich J.E."/>
            <person name="Spatafora J.W."/>
            <person name="Visel A."/>
            <person name="Grigoriev I.V."/>
        </authorList>
    </citation>
    <scope>NUCLEOTIDE SEQUENCE [LARGE SCALE GENOMIC DNA]</scope>
    <source>
        <strain evidence="2 3">CBS 115471</strain>
    </source>
</reference>
<feature type="compositionally biased region" description="Low complexity" evidence="1">
    <location>
        <begin position="342"/>
        <end position="358"/>
    </location>
</feature>
<feature type="compositionally biased region" description="Polar residues" evidence="1">
    <location>
        <begin position="667"/>
        <end position="682"/>
    </location>
</feature>
<name>A0A1Y2ABC3_9PLEO</name>
<feature type="compositionally biased region" description="Basic and acidic residues" evidence="1">
    <location>
        <begin position="163"/>
        <end position="183"/>
    </location>
</feature>
<dbReference type="Proteomes" id="UP000193144">
    <property type="component" value="Unassembled WGS sequence"/>
</dbReference>
<feature type="compositionally biased region" description="Basic and acidic residues" evidence="1">
    <location>
        <begin position="98"/>
        <end position="116"/>
    </location>
</feature>
<dbReference type="AlphaFoldDB" id="A0A1Y2ABC3"/>
<feature type="compositionally biased region" description="Polar residues" evidence="1">
    <location>
        <begin position="628"/>
        <end position="637"/>
    </location>
</feature>
<dbReference type="EMBL" id="MCFA01000001">
    <property type="protein sequence ID" value="ORY19859.1"/>
    <property type="molecule type" value="Genomic_DNA"/>
</dbReference>
<proteinExistence type="predicted"/>
<evidence type="ECO:0000256" key="1">
    <source>
        <dbReference type="SAM" id="MobiDB-lite"/>
    </source>
</evidence>
<keyword evidence="3" id="KW-1185">Reference proteome</keyword>
<feature type="compositionally biased region" description="Basic and acidic residues" evidence="1">
    <location>
        <begin position="612"/>
        <end position="622"/>
    </location>
</feature>
<feature type="compositionally biased region" description="Polar residues" evidence="1">
    <location>
        <begin position="1"/>
        <end position="10"/>
    </location>
</feature>
<accession>A0A1Y2ABC3</accession>
<feature type="compositionally biased region" description="Basic and acidic residues" evidence="1">
    <location>
        <begin position="252"/>
        <end position="267"/>
    </location>
</feature>
<feature type="compositionally biased region" description="Basic and acidic residues" evidence="1">
    <location>
        <begin position="290"/>
        <end position="300"/>
    </location>
</feature>